<dbReference type="OrthoDB" id="899at2759"/>
<sequence length="118" mass="13055">MQEPTHPTSLSISEYTLEQLREFDGSGPTKLIFIGICGKVYDVSEKVQFYGPEGPYASFAGSDATMALALNSTTREFIPKINDSAPDLSTLSDKQREALDGWVSFFDKKYQVVGTIVY</sequence>
<accession>A0A1R1YII7</accession>
<dbReference type="SUPFAM" id="SSF55856">
    <property type="entry name" value="Cytochrome b5-like heme/steroid binding domain"/>
    <property type="match status" value="1"/>
</dbReference>
<dbReference type="AlphaFoldDB" id="A0A1R1YII7"/>
<dbReference type="FunFam" id="3.10.120.10:FF:000003">
    <property type="entry name" value="membrane-associated progesterone receptor component 1"/>
    <property type="match status" value="1"/>
</dbReference>
<dbReference type="GO" id="GO:0016020">
    <property type="term" value="C:membrane"/>
    <property type="evidence" value="ECO:0007669"/>
    <property type="project" value="TreeGrafter"/>
</dbReference>
<dbReference type="EMBL" id="LSSN01000002">
    <property type="protein sequence ID" value="OMJ26605.1"/>
    <property type="molecule type" value="Genomic_DNA"/>
</dbReference>
<dbReference type="InterPro" id="IPR001199">
    <property type="entry name" value="Cyt_B5-like_heme/steroid-bd"/>
</dbReference>
<protein>
    <submittedName>
        <fullName evidence="3">Cytochrome P450 regulator dap1</fullName>
    </submittedName>
</protein>
<comment type="similarity">
    <text evidence="1">Belongs to the cytochrome b5 family. MAPR subfamily.</text>
</comment>
<dbReference type="SMART" id="SM01117">
    <property type="entry name" value="Cyt-b5"/>
    <property type="match status" value="1"/>
</dbReference>
<dbReference type="Pfam" id="PF00173">
    <property type="entry name" value="Cyt-b5"/>
    <property type="match status" value="1"/>
</dbReference>
<dbReference type="GO" id="GO:0012505">
    <property type="term" value="C:endomembrane system"/>
    <property type="evidence" value="ECO:0007669"/>
    <property type="project" value="TreeGrafter"/>
</dbReference>
<dbReference type="InterPro" id="IPR050577">
    <property type="entry name" value="MAPR/NEUFC/NENF-like"/>
</dbReference>
<gene>
    <name evidence="3" type="ORF">AYI70_g32</name>
</gene>
<dbReference type="InterPro" id="IPR036400">
    <property type="entry name" value="Cyt_B5-like_heme/steroid_sf"/>
</dbReference>
<evidence type="ECO:0000313" key="3">
    <source>
        <dbReference type="EMBL" id="OMJ26605.1"/>
    </source>
</evidence>
<evidence type="ECO:0000256" key="1">
    <source>
        <dbReference type="ARBA" id="ARBA00038357"/>
    </source>
</evidence>
<dbReference type="STRING" id="133412.A0A1R1YII7"/>
<proteinExistence type="inferred from homology"/>
<keyword evidence="4" id="KW-1185">Reference proteome</keyword>
<reference evidence="3 4" key="1">
    <citation type="submission" date="2017-01" db="EMBL/GenBank/DDBJ databases">
        <authorList>
            <person name="Mah S.A."/>
            <person name="Swanson W.J."/>
            <person name="Moy G.W."/>
            <person name="Vacquier V.D."/>
        </authorList>
    </citation>
    <scope>NUCLEOTIDE SEQUENCE [LARGE SCALE GENOMIC DNA]</scope>
    <source>
        <strain evidence="3 4">GSMNP</strain>
    </source>
</reference>
<feature type="domain" description="Cytochrome b5 heme-binding" evidence="2">
    <location>
        <begin position="15"/>
        <end position="117"/>
    </location>
</feature>
<dbReference type="Proteomes" id="UP000187283">
    <property type="component" value="Unassembled WGS sequence"/>
</dbReference>
<dbReference type="GO" id="GO:0020037">
    <property type="term" value="F:heme binding"/>
    <property type="evidence" value="ECO:0007669"/>
    <property type="project" value="UniProtKB-ARBA"/>
</dbReference>
<dbReference type="PANTHER" id="PTHR10281:SF76">
    <property type="entry name" value="CALCUTTA CUP-RELATED"/>
    <property type="match status" value="1"/>
</dbReference>
<dbReference type="Gene3D" id="3.10.120.10">
    <property type="entry name" value="Cytochrome b5-like heme/steroid binding domain"/>
    <property type="match status" value="1"/>
</dbReference>
<name>A0A1R1YII7_9FUNG</name>
<comment type="caution">
    <text evidence="3">The sequence shown here is derived from an EMBL/GenBank/DDBJ whole genome shotgun (WGS) entry which is preliminary data.</text>
</comment>
<organism evidence="3 4">
    <name type="scientific">Smittium culicis</name>
    <dbReference type="NCBI Taxonomy" id="133412"/>
    <lineage>
        <taxon>Eukaryota</taxon>
        <taxon>Fungi</taxon>
        <taxon>Fungi incertae sedis</taxon>
        <taxon>Zoopagomycota</taxon>
        <taxon>Kickxellomycotina</taxon>
        <taxon>Harpellomycetes</taxon>
        <taxon>Harpellales</taxon>
        <taxon>Legeriomycetaceae</taxon>
        <taxon>Smittium</taxon>
    </lineage>
</organism>
<evidence type="ECO:0000313" key="4">
    <source>
        <dbReference type="Proteomes" id="UP000187283"/>
    </source>
</evidence>
<dbReference type="PANTHER" id="PTHR10281">
    <property type="entry name" value="MEMBRANE-ASSOCIATED PROGESTERONE RECEPTOR COMPONENT-RELATED"/>
    <property type="match status" value="1"/>
</dbReference>
<evidence type="ECO:0000259" key="2">
    <source>
        <dbReference type="SMART" id="SM01117"/>
    </source>
</evidence>